<dbReference type="Proteomes" id="UP000320443">
    <property type="component" value="Unassembled WGS sequence"/>
</dbReference>
<dbReference type="NCBIfam" id="NF038022">
    <property type="entry name" value="PorACj_fam"/>
    <property type="match status" value="1"/>
</dbReference>
<dbReference type="RefSeq" id="WP_144013601.1">
    <property type="nucleotide sequence ID" value="NZ_VKDK01000011.1"/>
</dbReference>
<dbReference type="AlphaFoldDB" id="A0A553FV52"/>
<protein>
    <submittedName>
        <fullName evidence="1">Uncharacterized protein</fullName>
    </submittedName>
</protein>
<gene>
    <name evidence="1" type="ORF">FNY97_07905</name>
</gene>
<reference evidence="1 2" key="1">
    <citation type="submission" date="2019-07" db="EMBL/GenBank/DDBJ databases">
        <title>Draft genome of C. aurimucosum strain 2274.</title>
        <authorList>
            <person name="Pacheco L.G.C."/>
            <person name="Aguiar E.R.G.R."/>
            <person name="Santos C.S."/>
            <person name="Rocha D.J.P.G."/>
            <person name="Sant'Anna L.O."/>
            <person name="Mattos-Guaraldi A.L."/>
            <person name="Santos L.S."/>
        </authorList>
    </citation>
    <scope>NUCLEOTIDE SEQUENCE [LARGE SCALE GENOMIC DNA]</scope>
    <source>
        <strain evidence="1 2">2274</strain>
    </source>
</reference>
<accession>A0A553FV52</accession>
<dbReference type="EMBL" id="VKDK01000011">
    <property type="protein sequence ID" value="TRX61129.1"/>
    <property type="molecule type" value="Genomic_DNA"/>
</dbReference>
<name>A0A553FV52_9CORY</name>
<evidence type="ECO:0000313" key="1">
    <source>
        <dbReference type="EMBL" id="TRX61129.1"/>
    </source>
</evidence>
<evidence type="ECO:0000313" key="2">
    <source>
        <dbReference type="Proteomes" id="UP000320443"/>
    </source>
</evidence>
<sequence length="59" mass="6073">MDLSFIADQLGNFADFASGIKNLFGGFAKAFDIIAGAATADSVEVTPDTSKLDALSSTK</sequence>
<comment type="caution">
    <text evidence="1">The sequence shown here is derived from an EMBL/GenBank/DDBJ whole genome shotgun (WGS) entry which is preliminary data.</text>
</comment>
<keyword evidence="2" id="KW-1185">Reference proteome</keyword>
<organism evidence="1 2">
    <name type="scientific">Corynebacterium hiratae</name>
    <dbReference type="NCBI Taxonomy" id="3139423"/>
    <lineage>
        <taxon>Bacteria</taxon>
        <taxon>Bacillati</taxon>
        <taxon>Actinomycetota</taxon>
        <taxon>Actinomycetes</taxon>
        <taxon>Mycobacteriales</taxon>
        <taxon>Corynebacteriaceae</taxon>
        <taxon>Corynebacterium</taxon>
    </lineage>
</organism>
<proteinExistence type="predicted"/>
<dbReference type="NCBIfam" id="NF033938">
    <property type="entry name" value="porH_2"/>
    <property type="match status" value="1"/>
</dbReference>